<keyword evidence="1" id="KW-0472">Membrane</keyword>
<comment type="caution">
    <text evidence="2">The sequence shown here is derived from an EMBL/GenBank/DDBJ whole genome shotgun (WGS) entry which is preliminary data.</text>
</comment>
<dbReference type="HOGENOM" id="CLU_2615665_0_0_9"/>
<feature type="transmembrane region" description="Helical" evidence="1">
    <location>
        <begin position="47"/>
        <end position="66"/>
    </location>
</feature>
<reference evidence="2 3" key="1">
    <citation type="submission" date="2009-02" db="EMBL/GenBank/DDBJ databases">
        <title>Draft genome sequence of Clostridium asparagiforme (DSM 15981).</title>
        <authorList>
            <person name="Sudarsanam P."/>
            <person name="Ley R."/>
            <person name="Guruge J."/>
            <person name="Turnbaugh P.J."/>
            <person name="Mahowald M."/>
            <person name="Liep D."/>
            <person name="Gordon J."/>
        </authorList>
    </citation>
    <scope>NUCLEOTIDE SEQUENCE [LARGE SCALE GENOMIC DNA]</scope>
    <source>
        <strain evidence="2 3">DSM 15981</strain>
    </source>
</reference>
<evidence type="ECO:0000313" key="3">
    <source>
        <dbReference type="Proteomes" id="UP000004756"/>
    </source>
</evidence>
<feature type="transmembrane region" description="Helical" evidence="1">
    <location>
        <begin position="20"/>
        <end position="41"/>
    </location>
</feature>
<dbReference type="AlphaFoldDB" id="C0DC22"/>
<keyword evidence="1" id="KW-0812">Transmembrane</keyword>
<keyword evidence="3" id="KW-1185">Reference proteome</keyword>
<proteinExistence type="predicted"/>
<evidence type="ECO:0000313" key="2">
    <source>
        <dbReference type="EMBL" id="EEG51120.1"/>
    </source>
</evidence>
<keyword evidence="1" id="KW-1133">Transmembrane helix</keyword>
<organism evidence="2 3">
    <name type="scientific">[Clostridium] asparagiforme DSM 15981</name>
    <dbReference type="NCBI Taxonomy" id="518636"/>
    <lineage>
        <taxon>Bacteria</taxon>
        <taxon>Bacillati</taxon>
        <taxon>Bacillota</taxon>
        <taxon>Clostridia</taxon>
        <taxon>Lachnospirales</taxon>
        <taxon>Lachnospiraceae</taxon>
        <taxon>Enterocloster</taxon>
    </lineage>
</organism>
<dbReference type="Proteomes" id="UP000004756">
    <property type="component" value="Unassembled WGS sequence"/>
</dbReference>
<protein>
    <recommendedName>
        <fullName evidence="4">MATE domain protein</fullName>
    </recommendedName>
</protein>
<gene>
    <name evidence="2" type="ORF">CLOSTASPAR_06829</name>
</gene>
<sequence length="78" mass="8536">MGFLFVGNGLLRGAGDMGAFMLSSMSNLVSRVAIAYLLAHFIGSSAIWWSIPIGWGVGSIFSFLRVRSGKWQLKRLVE</sequence>
<name>C0DC22_9FIRM</name>
<accession>C0DC22</accession>
<evidence type="ECO:0000256" key="1">
    <source>
        <dbReference type="SAM" id="Phobius"/>
    </source>
</evidence>
<evidence type="ECO:0008006" key="4">
    <source>
        <dbReference type="Google" id="ProtNLM"/>
    </source>
</evidence>
<dbReference type="EMBL" id="ACCJ01000604">
    <property type="protein sequence ID" value="EEG51120.1"/>
    <property type="molecule type" value="Genomic_DNA"/>
</dbReference>